<comment type="pathway">
    <text evidence="2 7">Cofactor biosynthesis; molybdopterin biosynthesis.</text>
</comment>
<dbReference type="SUPFAM" id="SSF53218">
    <property type="entry name" value="Molybdenum cofactor biosynthesis proteins"/>
    <property type="match status" value="1"/>
</dbReference>
<evidence type="ECO:0000256" key="1">
    <source>
        <dbReference type="ARBA" id="ARBA00002901"/>
    </source>
</evidence>
<dbReference type="Pfam" id="PF00994">
    <property type="entry name" value="MoCF_biosynth"/>
    <property type="match status" value="1"/>
</dbReference>
<dbReference type="Pfam" id="PF03454">
    <property type="entry name" value="MoeA_C"/>
    <property type="match status" value="1"/>
</dbReference>
<dbReference type="InterPro" id="IPR038987">
    <property type="entry name" value="MoeA-like"/>
</dbReference>
<dbReference type="EC" id="2.10.1.1" evidence="7"/>
<dbReference type="UniPathway" id="UPA00344"/>
<proteinExistence type="inferred from homology"/>
<keyword evidence="7" id="KW-0479">Metal-binding</keyword>
<comment type="similarity">
    <text evidence="3 7">Belongs to the MoeA family.</text>
</comment>
<dbReference type="Pfam" id="PF03453">
    <property type="entry name" value="MoeA_N"/>
    <property type="match status" value="1"/>
</dbReference>
<comment type="catalytic activity">
    <reaction evidence="6">
        <text>adenylyl-molybdopterin + molybdate = Mo-molybdopterin + AMP + H(+)</text>
        <dbReference type="Rhea" id="RHEA:35047"/>
        <dbReference type="ChEBI" id="CHEBI:15378"/>
        <dbReference type="ChEBI" id="CHEBI:36264"/>
        <dbReference type="ChEBI" id="CHEBI:62727"/>
        <dbReference type="ChEBI" id="CHEBI:71302"/>
        <dbReference type="ChEBI" id="CHEBI:456215"/>
        <dbReference type="EC" id="2.10.1.1"/>
    </reaction>
</comment>
<dbReference type="Gene3D" id="2.40.340.10">
    <property type="entry name" value="MoeA, C-terminal, domain IV"/>
    <property type="match status" value="1"/>
</dbReference>
<feature type="domain" description="MoaB/Mog" evidence="8">
    <location>
        <begin position="184"/>
        <end position="320"/>
    </location>
</feature>
<dbReference type="RefSeq" id="WP_128500075.1">
    <property type="nucleotide sequence ID" value="NZ_RZNC01000007.1"/>
</dbReference>
<evidence type="ECO:0000313" key="9">
    <source>
        <dbReference type="EMBL" id="RWZ58257.1"/>
    </source>
</evidence>
<gene>
    <name evidence="9" type="ORF">ELQ92_14630</name>
</gene>
<keyword evidence="10" id="KW-1185">Reference proteome</keyword>
<dbReference type="CDD" id="cd00887">
    <property type="entry name" value="MoeA"/>
    <property type="match status" value="1"/>
</dbReference>
<dbReference type="Proteomes" id="UP000288603">
    <property type="component" value="Unassembled WGS sequence"/>
</dbReference>
<reference evidence="9 10" key="1">
    <citation type="submission" date="2018-12" db="EMBL/GenBank/DDBJ databases">
        <authorList>
            <person name="Li F."/>
        </authorList>
    </citation>
    <scope>NUCLEOTIDE SEQUENCE [LARGE SCALE GENOMIC DNA]</scope>
    <source>
        <strain evidence="9 10">8H24J-4-2</strain>
    </source>
</reference>
<evidence type="ECO:0000256" key="7">
    <source>
        <dbReference type="RuleBase" id="RU365090"/>
    </source>
</evidence>
<dbReference type="AlphaFoldDB" id="A0A444Q392"/>
<dbReference type="InterPro" id="IPR001453">
    <property type="entry name" value="MoaB/Mog_dom"/>
</dbReference>
<dbReference type="GO" id="GO:0006777">
    <property type="term" value="P:Mo-molybdopterin cofactor biosynthetic process"/>
    <property type="evidence" value="ECO:0007669"/>
    <property type="project" value="UniProtKB-UniRule"/>
</dbReference>
<dbReference type="OrthoDB" id="9804758at2"/>
<dbReference type="InterPro" id="IPR005111">
    <property type="entry name" value="MoeA_C_domain_IV"/>
</dbReference>
<dbReference type="Gene3D" id="2.170.190.11">
    <property type="entry name" value="Molybdopterin biosynthesis moea protein, domain 3"/>
    <property type="match status" value="1"/>
</dbReference>
<evidence type="ECO:0000256" key="2">
    <source>
        <dbReference type="ARBA" id="ARBA00005046"/>
    </source>
</evidence>
<evidence type="ECO:0000313" key="10">
    <source>
        <dbReference type="Proteomes" id="UP000288603"/>
    </source>
</evidence>
<dbReference type="PANTHER" id="PTHR10192:SF5">
    <property type="entry name" value="GEPHYRIN"/>
    <property type="match status" value="1"/>
</dbReference>
<dbReference type="Gene3D" id="3.40.980.10">
    <property type="entry name" value="MoaB/Mog-like domain"/>
    <property type="match status" value="1"/>
</dbReference>
<dbReference type="GO" id="GO:0061599">
    <property type="term" value="F:molybdopterin molybdotransferase activity"/>
    <property type="evidence" value="ECO:0007669"/>
    <property type="project" value="UniProtKB-UniRule"/>
</dbReference>
<comment type="cofactor">
    <cofactor evidence="7">
        <name>Mg(2+)</name>
        <dbReference type="ChEBI" id="CHEBI:18420"/>
    </cofactor>
</comment>
<organism evidence="9 10">
    <name type="scientific">Labedella populi</name>
    <dbReference type="NCBI Taxonomy" id="2498850"/>
    <lineage>
        <taxon>Bacteria</taxon>
        <taxon>Bacillati</taxon>
        <taxon>Actinomycetota</taxon>
        <taxon>Actinomycetes</taxon>
        <taxon>Micrococcales</taxon>
        <taxon>Microbacteriaceae</taxon>
        <taxon>Labedella</taxon>
    </lineage>
</organism>
<dbReference type="InterPro" id="IPR036688">
    <property type="entry name" value="MoeA_C_domain_IV_sf"/>
</dbReference>
<dbReference type="SMART" id="SM00852">
    <property type="entry name" value="MoCF_biosynth"/>
    <property type="match status" value="1"/>
</dbReference>
<dbReference type="SUPFAM" id="SSF63867">
    <property type="entry name" value="MoeA C-terminal domain-like"/>
    <property type="match status" value="1"/>
</dbReference>
<evidence type="ECO:0000256" key="3">
    <source>
        <dbReference type="ARBA" id="ARBA00010763"/>
    </source>
</evidence>
<accession>A0A444Q392</accession>
<protein>
    <recommendedName>
        <fullName evidence="7">Molybdopterin molybdenumtransferase</fullName>
        <ecNumber evidence="7">2.10.1.1</ecNumber>
    </recommendedName>
</protein>
<comment type="caution">
    <text evidence="9">The sequence shown here is derived from an EMBL/GenBank/DDBJ whole genome shotgun (WGS) entry which is preliminary data.</text>
</comment>
<evidence type="ECO:0000259" key="8">
    <source>
        <dbReference type="SMART" id="SM00852"/>
    </source>
</evidence>
<evidence type="ECO:0000256" key="6">
    <source>
        <dbReference type="ARBA" id="ARBA00047317"/>
    </source>
</evidence>
<dbReference type="InterPro" id="IPR036425">
    <property type="entry name" value="MoaB/Mog-like_dom_sf"/>
</dbReference>
<dbReference type="GO" id="GO:0046872">
    <property type="term" value="F:metal ion binding"/>
    <property type="evidence" value="ECO:0007669"/>
    <property type="project" value="UniProtKB-UniRule"/>
</dbReference>
<keyword evidence="7 9" id="KW-0808">Transferase</keyword>
<keyword evidence="5 7" id="KW-0501">Molybdenum cofactor biosynthesis</keyword>
<evidence type="ECO:0000256" key="4">
    <source>
        <dbReference type="ARBA" id="ARBA00022505"/>
    </source>
</evidence>
<sequence length="398" mass="41088">MASFHRRSVEEHVARIAELLAPALEPREELVKLDDALGRVTASSVASPVDLPLFRNSQMDGFAVVAADVADVPVTLPVVGEVSARAAEPDALHPGTVVRIMTGAVVPDGADAVVPVEDARVVGTDSISIDRARARGDYVRERGSDVRVGDELLPEGVSLASRHLAVLAAAGIETVSVRAGTRVAVITTGAELVAPGADPRPGQVFDSNGTALVAAVRAAGAEVVARHRVADDHDEFRRALDAATVAADLVVTSGGISMGDYEVVRETLEPLGADVGSVAMQPGGPQAVATVDGTPVVCFPGNPVSTQVSFEVFVAPLLRRAAGRPERVVARRPLAADLTSVPGKRQFLRGRIDGDHVSLVSGPGSHLVAALAAADVLVIVPEDVTALRAGDLVATWAL</sequence>
<dbReference type="PANTHER" id="PTHR10192">
    <property type="entry name" value="MOLYBDOPTERIN BIOSYNTHESIS PROTEIN"/>
    <property type="match status" value="1"/>
</dbReference>
<dbReference type="Gene3D" id="3.90.105.10">
    <property type="entry name" value="Molybdopterin biosynthesis moea protein, domain 2"/>
    <property type="match status" value="1"/>
</dbReference>
<dbReference type="InterPro" id="IPR036135">
    <property type="entry name" value="MoeA_linker/N_sf"/>
</dbReference>
<keyword evidence="4 7" id="KW-0500">Molybdenum</keyword>
<evidence type="ECO:0000256" key="5">
    <source>
        <dbReference type="ARBA" id="ARBA00023150"/>
    </source>
</evidence>
<dbReference type="SUPFAM" id="SSF63882">
    <property type="entry name" value="MoeA N-terminal region -like"/>
    <property type="match status" value="1"/>
</dbReference>
<name>A0A444Q392_9MICO</name>
<dbReference type="GO" id="GO:0005829">
    <property type="term" value="C:cytosol"/>
    <property type="evidence" value="ECO:0007669"/>
    <property type="project" value="TreeGrafter"/>
</dbReference>
<comment type="function">
    <text evidence="1 7">Catalyzes the insertion of molybdate into adenylated molybdopterin with the concomitant release of AMP.</text>
</comment>
<dbReference type="InterPro" id="IPR005110">
    <property type="entry name" value="MoeA_linker/N"/>
</dbReference>
<dbReference type="NCBIfam" id="NF045515">
    <property type="entry name" value="Glp_gephyrin"/>
    <property type="match status" value="1"/>
</dbReference>
<dbReference type="NCBIfam" id="TIGR00177">
    <property type="entry name" value="molyb_syn"/>
    <property type="match status" value="1"/>
</dbReference>
<dbReference type="EMBL" id="RZNC01000007">
    <property type="protein sequence ID" value="RWZ58257.1"/>
    <property type="molecule type" value="Genomic_DNA"/>
</dbReference>
<keyword evidence="7" id="KW-0460">Magnesium</keyword>